<evidence type="ECO:0000256" key="6">
    <source>
        <dbReference type="ARBA" id="ARBA00023274"/>
    </source>
</evidence>
<evidence type="ECO:0000313" key="11">
    <source>
        <dbReference type="Proteomes" id="UP000694425"/>
    </source>
</evidence>
<dbReference type="GO" id="GO:0003723">
    <property type="term" value="F:RNA binding"/>
    <property type="evidence" value="ECO:0007669"/>
    <property type="project" value="TreeGrafter"/>
</dbReference>
<organism evidence="10 11">
    <name type="scientific">Neovison vison</name>
    <name type="common">American mink</name>
    <name type="synonym">Mustela vison</name>
    <dbReference type="NCBI Taxonomy" id="452646"/>
    <lineage>
        <taxon>Eukaryota</taxon>
        <taxon>Metazoa</taxon>
        <taxon>Chordata</taxon>
        <taxon>Craniata</taxon>
        <taxon>Vertebrata</taxon>
        <taxon>Euteleostomi</taxon>
        <taxon>Mammalia</taxon>
        <taxon>Eutheria</taxon>
        <taxon>Laurasiatheria</taxon>
        <taxon>Carnivora</taxon>
        <taxon>Caniformia</taxon>
        <taxon>Musteloidea</taxon>
        <taxon>Mustelidae</taxon>
        <taxon>Mustelinae</taxon>
        <taxon>Neogale</taxon>
    </lineage>
</organism>
<dbReference type="AlphaFoldDB" id="A0A8C7BWH1"/>
<evidence type="ECO:0000256" key="9">
    <source>
        <dbReference type="ARBA" id="ARBA00041214"/>
    </source>
</evidence>
<name>A0A8C7BWH1_NEOVI</name>
<sequence length="79" mass="8285">MDGANFEQFLKEVNGRAGNLGGEAVTIKRSKSKISVTSEVSSSKSPALGSLLCWEPASSPPPPRLPLCLLVISLSVSDK</sequence>
<dbReference type="GeneTree" id="ENSGT00940000165919"/>
<evidence type="ECO:0000256" key="8">
    <source>
        <dbReference type="ARBA" id="ARBA00040613"/>
    </source>
</evidence>
<dbReference type="GO" id="GO:0005737">
    <property type="term" value="C:cytoplasm"/>
    <property type="evidence" value="ECO:0007669"/>
    <property type="project" value="UniProtKB-SubCell"/>
</dbReference>
<evidence type="ECO:0000313" key="10">
    <source>
        <dbReference type="Ensembl" id="ENSNVIP00000030516.1"/>
    </source>
</evidence>
<proteinExistence type="inferred from homology"/>
<dbReference type="PANTHER" id="PTHR10064">
    <property type="entry name" value="60S RIBOSOMAL PROTEIN L22"/>
    <property type="match status" value="1"/>
</dbReference>
<dbReference type="GO" id="GO:0003735">
    <property type="term" value="F:structural constituent of ribosome"/>
    <property type="evidence" value="ECO:0007669"/>
    <property type="project" value="InterPro"/>
</dbReference>
<evidence type="ECO:0000256" key="4">
    <source>
        <dbReference type="ARBA" id="ARBA00022490"/>
    </source>
</evidence>
<keyword evidence="4" id="KW-0963">Cytoplasm</keyword>
<dbReference type="GO" id="GO:1990904">
    <property type="term" value="C:ribonucleoprotein complex"/>
    <property type="evidence" value="ECO:0007669"/>
    <property type="project" value="UniProtKB-KW"/>
</dbReference>
<keyword evidence="6" id="KW-0687">Ribonucleoprotein</keyword>
<dbReference type="GO" id="GO:0005840">
    <property type="term" value="C:ribosome"/>
    <property type="evidence" value="ECO:0007669"/>
    <property type="project" value="UniProtKB-KW"/>
</dbReference>
<evidence type="ECO:0000256" key="1">
    <source>
        <dbReference type="ARBA" id="ARBA00004496"/>
    </source>
</evidence>
<dbReference type="InterPro" id="IPR038526">
    <property type="entry name" value="Ribosomal_eL22_sf"/>
</dbReference>
<evidence type="ECO:0000256" key="3">
    <source>
        <dbReference type="ARBA" id="ARBA00011133"/>
    </source>
</evidence>
<keyword evidence="11" id="KW-1185">Reference proteome</keyword>
<evidence type="ECO:0000256" key="7">
    <source>
        <dbReference type="ARBA" id="ARBA00034092"/>
    </source>
</evidence>
<dbReference type="Proteomes" id="UP000694425">
    <property type="component" value="Unplaced"/>
</dbReference>
<protein>
    <recommendedName>
        <fullName evidence="8">Large ribosomal subunit protein eL22</fullName>
    </recommendedName>
    <alternativeName>
        <fullName evidence="9">60S ribosomal protein L22</fullName>
    </alternativeName>
</protein>
<dbReference type="PANTHER" id="PTHR10064:SF2">
    <property type="entry name" value="LARGE RIBOSOMAL SUBUNIT PROTEIN EL22"/>
    <property type="match status" value="1"/>
</dbReference>
<comment type="subcellular location">
    <subcellularLocation>
        <location evidence="1">Cytoplasm</location>
    </subcellularLocation>
</comment>
<dbReference type="Ensembl" id="ENSNVIT00000035363.1">
    <property type="protein sequence ID" value="ENSNVIP00000030516.1"/>
    <property type="gene ID" value="ENSNVIG00000023514.1"/>
</dbReference>
<comment type="similarity">
    <text evidence="2">Belongs to the eukaryotic ribosomal protein eL22 family.</text>
</comment>
<dbReference type="GO" id="GO:0002181">
    <property type="term" value="P:cytoplasmic translation"/>
    <property type="evidence" value="ECO:0007669"/>
    <property type="project" value="TreeGrafter"/>
</dbReference>
<dbReference type="Gene3D" id="3.30.1360.210">
    <property type="match status" value="1"/>
</dbReference>
<evidence type="ECO:0000256" key="5">
    <source>
        <dbReference type="ARBA" id="ARBA00022980"/>
    </source>
</evidence>
<comment type="subunit">
    <text evidence="3">Component of the large ribosomal subunit.</text>
</comment>
<comment type="function">
    <text evidence="7">Component of the large ribosomal subunit. The ribosome is a large ribonucleoprotein complex responsible for the synthesis of proteins in the cell.</text>
</comment>
<evidence type="ECO:0000256" key="2">
    <source>
        <dbReference type="ARBA" id="ARBA00007817"/>
    </source>
</evidence>
<reference evidence="10" key="1">
    <citation type="submission" date="2025-08" db="UniProtKB">
        <authorList>
            <consortium name="Ensembl"/>
        </authorList>
    </citation>
    <scope>IDENTIFICATION</scope>
</reference>
<dbReference type="Pfam" id="PF01776">
    <property type="entry name" value="Ribosomal_L22e"/>
    <property type="match status" value="1"/>
</dbReference>
<dbReference type="InterPro" id="IPR002671">
    <property type="entry name" value="Ribosomal_eL22"/>
</dbReference>
<keyword evidence="5" id="KW-0689">Ribosomal protein</keyword>
<accession>A0A8C7BWH1</accession>
<reference evidence="10" key="2">
    <citation type="submission" date="2025-09" db="UniProtKB">
        <authorList>
            <consortium name="Ensembl"/>
        </authorList>
    </citation>
    <scope>IDENTIFICATION</scope>
</reference>